<accession>A0ABX7EVF7</accession>
<name>A0ABX7EVF7_9HYPH</name>
<dbReference type="EMBL" id="CP032405">
    <property type="protein sequence ID" value="QRF51848.1"/>
    <property type="molecule type" value="Genomic_DNA"/>
</dbReference>
<dbReference type="InterPro" id="IPR009875">
    <property type="entry name" value="PilZ_domain"/>
</dbReference>
<keyword evidence="3" id="KW-1185">Reference proteome</keyword>
<proteinExistence type="predicted"/>
<dbReference type="SUPFAM" id="SSF141371">
    <property type="entry name" value="PilZ domain-like"/>
    <property type="match status" value="1"/>
</dbReference>
<sequence length="151" mass="17597">MRLGAIQHRSNAIDSVYPNERPLTLGPFAGRDFLLWSSVSEWRSLMERRNEMRRCCELSSLVLMFGCHFRAFISDWSPKGLRLELKDGLMLGDHEAFVLHSERFGVLHAQVIWRRDEEVGARIRNWRTAAVADRHHFMGLHDWAALPVHPH</sequence>
<reference evidence="2 3" key="1">
    <citation type="submission" date="2018-09" db="EMBL/GenBank/DDBJ databases">
        <title>Rhizobium sp. MAE2-X.</title>
        <authorList>
            <person name="Lee Y."/>
            <person name="Jeon C.O."/>
        </authorList>
    </citation>
    <scope>NUCLEOTIDE SEQUENCE [LARGE SCALE GENOMIC DNA]</scope>
    <source>
        <strain evidence="2 3">MAE2-X</strain>
    </source>
</reference>
<dbReference type="Pfam" id="PF07238">
    <property type="entry name" value="PilZ"/>
    <property type="match status" value="1"/>
</dbReference>
<organism evidence="2 3">
    <name type="scientific">Rhizobium rosettiformans</name>
    <dbReference type="NCBI Taxonomy" id="1368430"/>
    <lineage>
        <taxon>Bacteria</taxon>
        <taxon>Pseudomonadati</taxon>
        <taxon>Pseudomonadota</taxon>
        <taxon>Alphaproteobacteria</taxon>
        <taxon>Hyphomicrobiales</taxon>
        <taxon>Rhizobiaceae</taxon>
        <taxon>Rhizobium/Agrobacterium group</taxon>
        <taxon>Rhizobium</taxon>
    </lineage>
</organism>
<protein>
    <submittedName>
        <fullName evidence="2">PilZ domain-containing protein</fullName>
    </submittedName>
</protein>
<dbReference type="Proteomes" id="UP000596351">
    <property type="component" value="Chromosome"/>
</dbReference>
<evidence type="ECO:0000313" key="3">
    <source>
        <dbReference type="Proteomes" id="UP000596351"/>
    </source>
</evidence>
<evidence type="ECO:0000313" key="2">
    <source>
        <dbReference type="EMBL" id="QRF51848.1"/>
    </source>
</evidence>
<feature type="domain" description="PilZ" evidence="1">
    <location>
        <begin position="47"/>
        <end position="124"/>
    </location>
</feature>
<evidence type="ECO:0000259" key="1">
    <source>
        <dbReference type="Pfam" id="PF07238"/>
    </source>
</evidence>
<gene>
    <name evidence="2" type="ORF">D4A92_10570</name>
</gene>